<evidence type="ECO:0000313" key="5">
    <source>
        <dbReference type="EMBL" id="MYY72339.1"/>
    </source>
</evidence>
<evidence type="ECO:0000313" key="8">
    <source>
        <dbReference type="EMBL" id="OQR25434.1"/>
    </source>
</evidence>
<reference evidence="3 15" key="4">
    <citation type="submission" date="2017-04" db="EMBL/GenBank/DDBJ databases">
        <title>Complete genome sequence of Lactobacillus salivarius ZLS006, a probiotic strain isolated from healthy piglet.</title>
        <authorList>
            <person name="Zhang D."/>
        </authorList>
    </citation>
    <scope>NUCLEOTIDE SEQUENCE [LARGE SCALE GENOMIC DNA]</scope>
    <source>
        <strain evidence="3 15">ZLS006</strain>
    </source>
</reference>
<dbReference type="EMBL" id="NBEF01000017">
    <property type="protein sequence ID" value="OQQ90480.1"/>
    <property type="molecule type" value="Genomic_DNA"/>
</dbReference>
<dbReference type="EMBL" id="NFHF01000004">
    <property type="protein sequence ID" value="OUN19166.1"/>
    <property type="molecule type" value="Genomic_DNA"/>
</dbReference>
<dbReference type="Proteomes" id="UP000029488">
    <property type="component" value="Chromosome"/>
</dbReference>
<reference evidence="13 14" key="3">
    <citation type="submission" date="2017-03" db="EMBL/GenBank/DDBJ databases">
        <title>Phylogenomics and comparative genomics of Lactobacillus salivarius, a mammalian gut commensal.</title>
        <authorList>
            <person name="Harris H.M."/>
        </authorList>
    </citation>
    <scope>NUCLEOTIDE SEQUENCE [LARGE SCALE GENOMIC DNA]</scope>
    <source>
        <strain evidence="8 13">AH4231</strain>
        <strain evidence="7 14">JCM 1047</strain>
    </source>
</reference>
<dbReference type="Proteomes" id="UP000470980">
    <property type="component" value="Unassembled WGS sequence"/>
</dbReference>
<dbReference type="KEGG" id="lsj:LSJ_0832c"/>
<evidence type="ECO:0000313" key="6">
    <source>
        <dbReference type="EMBL" id="MYZ67122.1"/>
    </source>
</evidence>
<reference evidence="19 20" key="8">
    <citation type="journal article" date="2020" name="Food Funct.">
        <title>Screening of Lactobacillus salivarius strains from the feces of Chinese populations and the evaluation of their effects against intestinal inflammation in mice.</title>
        <authorList>
            <person name="Zhai Q."/>
            <person name="Shen X."/>
            <person name="Cen S."/>
            <person name="Zhang C."/>
            <person name="Tian F."/>
            <person name="Zhao J."/>
            <person name="Zhang H."/>
            <person name="Xue Y."/>
            <person name="Chen W."/>
        </authorList>
    </citation>
    <scope>NUCLEOTIDE SEQUENCE [LARGE SCALE GENOMIC DNA]</scope>
    <source>
        <strain evidence="4 21">FYNDL5_1.scaf</strain>
        <strain evidence="6 20">FZJTZ28M4.scaf</strain>
        <strain evidence="5 19">FZJTZ9M6.scaf</strain>
    </source>
</reference>
<evidence type="ECO:0000313" key="21">
    <source>
        <dbReference type="Proteomes" id="UP000471678"/>
    </source>
</evidence>
<organism evidence="2 12">
    <name type="scientific">Ligilactobacillus salivarius</name>
    <dbReference type="NCBI Taxonomy" id="1624"/>
    <lineage>
        <taxon>Bacteria</taxon>
        <taxon>Bacillati</taxon>
        <taxon>Bacillota</taxon>
        <taxon>Bacilli</taxon>
        <taxon>Lactobacillales</taxon>
        <taxon>Lactobacillaceae</taxon>
        <taxon>Ligilactobacillus</taxon>
    </lineage>
</organism>
<accession>A0A089QCP4</accession>
<proteinExistence type="predicted"/>
<sequence>MVFLGLALYIFWLLITLLKINSLAQTPTFSYQVAFFGSLSWYKNARNIILLVSFCILIYFASLQFIYFLFLFSSLFFLVLFIHNIQRSIGTVKENLILMSLSILVSVISCWILSLL</sequence>
<dbReference type="Proteomes" id="UP000196255">
    <property type="component" value="Unassembled WGS sequence"/>
</dbReference>
<protein>
    <submittedName>
        <fullName evidence="2">Putative membrane spanning protein</fullName>
    </submittedName>
</protein>
<gene>
    <name evidence="10" type="ORF">A8C52_03900</name>
    <name evidence="9" type="ORF">B5G36_02770</name>
    <name evidence="8" type="ORF">B6U37_04425</name>
    <name evidence="7" type="ORF">B6U56_04135</name>
    <name evidence="3" type="ORF">B7R82_04915</name>
    <name evidence="11" type="ORF">DBP89_01090</name>
    <name evidence="6" type="ORF">FYL06_09280</name>
    <name evidence="5" type="ORF">FYL10_01340</name>
    <name evidence="4" type="ORF">FYL25_02100</name>
    <name evidence="2" type="ORF">LSJ_0832c</name>
</gene>
<evidence type="ECO:0000313" key="3">
    <source>
        <dbReference type="EMBL" id="ARU19365.1"/>
    </source>
</evidence>
<evidence type="ECO:0000313" key="20">
    <source>
        <dbReference type="Proteomes" id="UP000471300"/>
    </source>
</evidence>
<dbReference type="Proteomes" id="UP000244552">
    <property type="component" value="Unassembled WGS sequence"/>
</dbReference>
<evidence type="ECO:0000313" key="17">
    <source>
        <dbReference type="Proteomes" id="UP000218139"/>
    </source>
</evidence>
<keyword evidence="1" id="KW-0472">Membrane</keyword>
<dbReference type="EMBL" id="CP007646">
    <property type="protein sequence ID" value="AIR10515.1"/>
    <property type="molecule type" value="Genomic_DNA"/>
</dbReference>
<dbReference type="Proteomes" id="UP000192353">
    <property type="component" value="Unassembled WGS sequence"/>
</dbReference>
<evidence type="ECO:0000313" key="15">
    <source>
        <dbReference type="Proteomes" id="UP000195378"/>
    </source>
</evidence>
<dbReference type="Proteomes" id="UP000195378">
    <property type="component" value="Chromosome"/>
</dbReference>
<dbReference type="EMBL" id="VSTU01000024">
    <property type="protein sequence ID" value="MYZ67122.1"/>
    <property type="molecule type" value="Genomic_DNA"/>
</dbReference>
<feature type="transmembrane region" description="Helical" evidence="1">
    <location>
        <begin position="96"/>
        <end position="114"/>
    </location>
</feature>
<dbReference type="EMBL" id="CP020858">
    <property type="protein sequence ID" value="ARU19365.1"/>
    <property type="molecule type" value="Genomic_DNA"/>
</dbReference>
<evidence type="ECO:0000313" key="4">
    <source>
        <dbReference type="EMBL" id="MYY64237.1"/>
    </source>
</evidence>
<feature type="transmembrane region" description="Helical" evidence="1">
    <location>
        <begin position="48"/>
        <end position="81"/>
    </location>
</feature>
<evidence type="ECO:0000313" key="10">
    <source>
        <dbReference type="EMBL" id="PAY50272.1"/>
    </source>
</evidence>
<evidence type="ECO:0000313" key="18">
    <source>
        <dbReference type="Proteomes" id="UP000244552"/>
    </source>
</evidence>
<dbReference type="EMBL" id="VSTR01000001">
    <property type="protein sequence ID" value="MYY72339.1"/>
    <property type="molecule type" value="Genomic_DNA"/>
</dbReference>
<reference evidence="16" key="5">
    <citation type="submission" date="2017-04" db="EMBL/GenBank/DDBJ databases">
        <title>Function of individual gut microbiota members based on whole genome sequencing of pure cultures obtained from chicken caecum.</title>
        <authorList>
            <person name="Medvecky M."/>
            <person name="Cejkova D."/>
            <person name="Polansky O."/>
            <person name="Karasova D."/>
            <person name="Kubasova T."/>
            <person name="Cizek A."/>
            <person name="Rychlik I."/>
        </authorList>
    </citation>
    <scope>NUCLEOTIDE SEQUENCE [LARGE SCALE GENOMIC DNA]</scope>
    <source>
        <strain evidence="16">An84</strain>
    </source>
</reference>
<reference evidence="2 12" key="1">
    <citation type="journal article" date="2014" name="BMC Genomics">
        <title>Unusual genome complexity in Lactobacillus salivarius JCM1046.</title>
        <authorList>
            <person name="Raftis E.J."/>
            <person name="Forde B.M."/>
            <person name="Claesson M.J."/>
            <person name="O'Toole P.W."/>
        </authorList>
    </citation>
    <scope>NUCLEOTIDE SEQUENCE [LARGE SCALE GENOMIC DNA]</scope>
    <source>
        <strain evidence="2 12">JCM1046</strain>
    </source>
</reference>
<dbReference type="Proteomes" id="UP000192575">
    <property type="component" value="Unassembled WGS sequence"/>
</dbReference>
<evidence type="ECO:0000313" key="16">
    <source>
        <dbReference type="Proteomes" id="UP000196255"/>
    </source>
</evidence>
<dbReference type="EMBL" id="VSUB01000001">
    <property type="protein sequence ID" value="MYY64237.1"/>
    <property type="molecule type" value="Genomic_DNA"/>
</dbReference>
<evidence type="ECO:0000313" key="7">
    <source>
        <dbReference type="EMBL" id="OQQ90480.1"/>
    </source>
</evidence>
<dbReference type="Proteomes" id="UP000471300">
    <property type="component" value="Unassembled WGS sequence"/>
</dbReference>
<dbReference type="Proteomes" id="UP000471678">
    <property type="component" value="Unassembled WGS sequence"/>
</dbReference>
<reference evidence="10 17" key="2">
    <citation type="submission" date="2016-05" db="EMBL/GenBank/DDBJ databases">
        <authorList>
            <person name="Lee J.-Y."/>
            <person name="Kim E.B."/>
            <person name="Choi Y.-J."/>
        </authorList>
    </citation>
    <scope>NUCLEOTIDE SEQUENCE [LARGE SCALE GENOMIC DNA]</scope>
    <source>
        <strain evidence="10 17">KLA006</strain>
    </source>
</reference>
<reference evidence="11 18" key="7">
    <citation type="journal article" date="2018" name="Genome Announc.">
        <title>Fifty-Six Draft Genome Sequences of 10 Lactobacillus Species from 22 Commercial Dietary Supplements.</title>
        <authorList>
            <person name="Gangiredla J."/>
            <person name="Barnaba T.J."/>
            <person name="Mammel M.K."/>
            <person name="Lacher D.W."/>
            <person name="Elkins C.A."/>
            <person name="Lampel K.A."/>
            <person name="Whitehouse C.A."/>
            <person name="Tartera C."/>
        </authorList>
    </citation>
    <scope>NUCLEOTIDE SEQUENCE [LARGE SCALE GENOMIC DNA]</scope>
    <source>
        <strain evidence="11 18">DS11_12</strain>
    </source>
</reference>
<dbReference type="AlphaFoldDB" id="A0A089QCP4"/>
<dbReference type="EMBL" id="LXZO01000011">
    <property type="protein sequence ID" value="PAY50272.1"/>
    <property type="molecule type" value="Genomic_DNA"/>
</dbReference>
<evidence type="ECO:0000313" key="9">
    <source>
        <dbReference type="EMBL" id="OUN19166.1"/>
    </source>
</evidence>
<dbReference type="EMBL" id="QAGV01000001">
    <property type="protein sequence ID" value="PTR98755.1"/>
    <property type="molecule type" value="Genomic_DNA"/>
</dbReference>
<evidence type="ECO:0000313" key="11">
    <source>
        <dbReference type="EMBL" id="PTR98755.1"/>
    </source>
</evidence>
<evidence type="ECO:0000313" key="13">
    <source>
        <dbReference type="Proteomes" id="UP000192353"/>
    </source>
</evidence>
<keyword evidence="1" id="KW-1133">Transmembrane helix</keyword>
<evidence type="ECO:0000256" key="1">
    <source>
        <dbReference type="SAM" id="Phobius"/>
    </source>
</evidence>
<evidence type="ECO:0000313" key="2">
    <source>
        <dbReference type="EMBL" id="AIR10515.1"/>
    </source>
</evidence>
<keyword evidence="1" id="KW-0812">Transmembrane</keyword>
<reference evidence="9" key="6">
    <citation type="journal article" date="2018" name="BMC Genomics">
        <title>Whole genome sequencing and function prediction of 133 gut anaerobes isolated from chicken caecum in pure cultures.</title>
        <authorList>
            <person name="Medvecky M."/>
            <person name="Cejkova D."/>
            <person name="Polansky O."/>
            <person name="Karasova D."/>
            <person name="Kubasova T."/>
            <person name="Cizek A."/>
            <person name="Rychlik I."/>
        </authorList>
    </citation>
    <scope>NUCLEOTIDE SEQUENCE</scope>
    <source>
        <strain evidence="9">An84</strain>
    </source>
</reference>
<evidence type="ECO:0000313" key="12">
    <source>
        <dbReference type="Proteomes" id="UP000029488"/>
    </source>
</evidence>
<dbReference type="Proteomes" id="UP000218139">
    <property type="component" value="Unassembled WGS sequence"/>
</dbReference>
<name>A0A089QCP4_9LACO</name>
<evidence type="ECO:0000313" key="14">
    <source>
        <dbReference type="Proteomes" id="UP000192575"/>
    </source>
</evidence>
<dbReference type="EMBL" id="NBEY01000039">
    <property type="protein sequence ID" value="OQR25434.1"/>
    <property type="molecule type" value="Genomic_DNA"/>
</dbReference>
<evidence type="ECO:0000313" key="19">
    <source>
        <dbReference type="Proteomes" id="UP000470980"/>
    </source>
</evidence>